<proteinExistence type="predicted"/>
<organism evidence="1 2">
    <name type="scientific">Phocaeicola intestinalis</name>
    <dbReference type="NCBI Taxonomy" id="2762212"/>
    <lineage>
        <taxon>Bacteria</taxon>
        <taxon>Pseudomonadati</taxon>
        <taxon>Bacteroidota</taxon>
        <taxon>Bacteroidia</taxon>
        <taxon>Bacteroidales</taxon>
        <taxon>Bacteroidaceae</taxon>
        <taxon>Phocaeicola</taxon>
    </lineage>
</organism>
<name>A0ABR8Y5H7_9BACT</name>
<evidence type="ECO:0008006" key="3">
    <source>
        <dbReference type="Google" id="ProtNLM"/>
    </source>
</evidence>
<sequence>MINIILPINKGQRLSDIYTIETNTILCKTLTGLGATYSEIKAERHSIIIELNQPPIVGKCKDPKHKKDNLFGVMQKVTVDDVIAYLEDTIANGKLIKILCTPESFYKVKQAFEYLELNMYTMCFMLLDECHKLVKDNDYREDITLPIDDFFHFDGKAMVSATPIIPSDLRFEEQNFILVEVKPDYDYTKAMNIVHTNNVLEALKVTLPQIQQVQEEPRSICFFINSTDMILQLMNKLNIIEDSVVFCSAKSVDKLKRSGFNRAYDNWNDKHKKPYMFFTSRFYSALDIELDEKPDVAFVTEPYFAEYTMIDPCTDAVQAIGRFRGGVSTIHHIVNTNESYPVRTKSGIVEYLKASREAYMTIKRIYDCTTSLETRNAFKAALDILPFNKMLKNGKIDYFAIDNYMDEALVKSSYNNIDLLMSLYGKTSHFRAEISDSLFYPLGDKERLTLENKNTSIKESRKKLVEILESLKNDMDSPIVQTHIRELRRLDPFIVEAYETVGKEVIEINNYSPKKIKEAMILKRYREKTTGVEFVQLLKNSFQVGKCYTLKYIKAELVRLYKMLDISPKDTVTAQTIREFFQVEEL</sequence>
<accession>A0ABR8Y5H7</accession>
<dbReference type="EMBL" id="JACSPP010000006">
    <property type="protein sequence ID" value="MBD8039467.1"/>
    <property type="molecule type" value="Genomic_DNA"/>
</dbReference>
<reference evidence="1 2" key="1">
    <citation type="submission" date="2020-08" db="EMBL/GenBank/DDBJ databases">
        <title>A Genomic Blueprint of the Chicken Gut Microbiome.</title>
        <authorList>
            <person name="Gilroy R."/>
            <person name="Ravi A."/>
            <person name="Getino M."/>
            <person name="Pursley I."/>
            <person name="Horton D.L."/>
            <person name="Alikhan N.-F."/>
            <person name="Baker D."/>
            <person name="Gharbi K."/>
            <person name="Hall N."/>
            <person name="Watson M."/>
            <person name="Adriaenssens E.M."/>
            <person name="Foster-Nyarko E."/>
            <person name="Jarju S."/>
            <person name="Secka A."/>
            <person name="Antonio M."/>
            <person name="Oren A."/>
            <person name="Chaudhuri R."/>
            <person name="La Ragione R.M."/>
            <person name="Hildebrand F."/>
            <person name="Pallen M.J."/>
        </authorList>
    </citation>
    <scope>NUCLEOTIDE SEQUENCE [LARGE SCALE GENOMIC DNA]</scope>
    <source>
        <strain evidence="1 2">Sa1CVN1</strain>
    </source>
</reference>
<evidence type="ECO:0000313" key="1">
    <source>
        <dbReference type="EMBL" id="MBD8039467.1"/>
    </source>
</evidence>
<keyword evidence="2" id="KW-1185">Reference proteome</keyword>
<gene>
    <name evidence="1" type="ORF">H9625_03205</name>
</gene>
<dbReference type="RefSeq" id="WP_191762987.1">
    <property type="nucleotide sequence ID" value="NZ_JACSPP010000006.1"/>
</dbReference>
<protein>
    <recommendedName>
        <fullName evidence="3">Helicase ATP-binding domain-containing protein</fullName>
    </recommendedName>
</protein>
<evidence type="ECO:0000313" key="2">
    <source>
        <dbReference type="Proteomes" id="UP000620874"/>
    </source>
</evidence>
<comment type="caution">
    <text evidence="1">The sequence shown here is derived from an EMBL/GenBank/DDBJ whole genome shotgun (WGS) entry which is preliminary data.</text>
</comment>
<dbReference type="Proteomes" id="UP000620874">
    <property type="component" value="Unassembled WGS sequence"/>
</dbReference>